<sequence>MIYLQRNKARIKIEPAREEEHSKLVARDGKGWPATEMEQGAKASCEQRFFKTRVVGVNGTGSSPREGAGARAERACASGEKGRKRREGAQAASVARAASWGHERRPGTGEQGARERNGTGERLAKGAARAVGTGPAARAASNGTGTNGGQRRARRPTAPSKLRERRTSGASTNGGRRRAAAANGSSCKQGAAEAASKGRLELQIGRGASRTNGGRRRERGIERLTGGQMG</sequence>
<dbReference type="Proteomes" id="UP000236161">
    <property type="component" value="Unassembled WGS sequence"/>
</dbReference>
<dbReference type="EMBL" id="KZ451951">
    <property type="protein sequence ID" value="PKA58677.1"/>
    <property type="molecule type" value="Genomic_DNA"/>
</dbReference>
<evidence type="ECO:0000313" key="2">
    <source>
        <dbReference type="EMBL" id="PKA58677.1"/>
    </source>
</evidence>
<name>A0A2I0AT23_9ASPA</name>
<feature type="compositionally biased region" description="Low complexity" evidence="1">
    <location>
        <begin position="89"/>
        <end position="98"/>
    </location>
</feature>
<organism evidence="2 3">
    <name type="scientific">Apostasia shenzhenica</name>
    <dbReference type="NCBI Taxonomy" id="1088818"/>
    <lineage>
        <taxon>Eukaryota</taxon>
        <taxon>Viridiplantae</taxon>
        <taxon>Streptophyta</taxon>
        <taxon>Embryophyta</taxon>
        <taxon>Tracheophyta</taxon>
        <taxon>Spermatophyta</taxon>
        <taxon>Magnoliopsida</taxon>
        <taxon>Liliopsida</taxon>
        <taxon>Asparagales</taxon>
        <taxon>Orchidaceae</taxon>
        <taxon>Apostasioideae</taxon>
        <taxon>Apostasia</taxon>
    </lineage>
</organism>
<evidence type="ECO:0000313" key="3">
    <source>
        <dbReference type="Proteomes" id="UP000236161"/>
    </source>
</evidence>
<feature type="compositionally biased region" description="Low complexity" evidence="1">
    <location>
        <begin position="65"/>
        <end position="79"/>
    </location>
</feature>
<evidence type="ECO:0000256" key="1">
    <source>
        <dbReference type="SAM" id="MobiDB-lite"/>
    </source>
</evidence>
<feature type="compositionally biased region" description="Basic and acidic residues" evidence="1">
    <location>
        <begin position="14"/>
        <end position="30"/>
    </location>
</feature>
<gene>
    <name evidence="2" type="ORF">AXF42_Ash008964</name>
</gene>
<reference evidence="2 3" key="1">
    <citation type="journal article" date="2017" name="Nature">
        <title>The Apostasia genome and the evolution of orchids.</title>
        <authorList>
            <person name="Zhang G.Q."/>
            <person name="Liu K.W."/>
            <person name="Li Z."/>
            <person name="Lohaus R."/>
            <person name="Hsiao Y.Y."/>
            <person name="Niu S.C."/>
            <person name="Wang J.Y."/>
            <person name="Lin Y.C."/>
            <person name="Xu Q."/>
            <person name="Chen L.J."/>
            <person name="Yoshida K."/>
            <person name="Fujiwara S."/>
            <person name="Wang Z.W."/>
            <person name="Zhang Y.Q."/>
            <person name="Mitsuda N."/>
            <person name="Wang M."/>
            <person name="Liu G.H."/>
            <person name="Pecoraro L."/>
            <person name="Huang H.X."/>
            <person name="Xiao X.J."/>
            <person name="Lin M."/>
            <person name="Wu X.Y."/>
            <person name="Wu W.L."/>
            <person name="Chen Y.Y."/>
            <person name="Chang S.B."/>
            <person name="Sakamoto S."/>
            <person name="Ohme-Takagi M."/>
            <person name="Yagi M."/>
            <person name="Zeng S.J."/>
            <person name="Shen C.Y."/>
            <person name="Yeh C.M."/>
            <person name="Luo Y.B."/>
            <person name="Tsai W.C."/>
            <person name="Van de Peer Y."/>
            <person name="Liu Z.J."/>
        </authorList>
    </citation>
    <scope>NUCLEOTIDE SEQUENCE [LARGE SCALE GENOMIC DNA]</scope>
    <source>
        <strain evidence="3">cv. Shenzhen</strain>
        <tissue evidence="2">Stem</tissue>
    </source>
</reference>
<proteinExistence type="predicted"/>
<feature type="region of interest" description="Disordered" evidence="1">
    <location>
        <begin position="56"/>
        <end position="230"/>
    </location>
</feature>
<feature type="compositionally biased region" description="Basic and acidic residues" evidence="1">
    <location>
        <begin position="101"/>
        <end position="124"/>
    </location>
</feature>
<keyword evidence="3" id="KW-1185">Reference proteome</keyword>
<protein>
    <submittedName>
        <fullName evidence="2">Uncharacterized protein</fullName>
    </submittedName>
</protein>
<feature type="compositionally biased region" description="Low complexity" evidence="1">
    <location>
        <begin position="168"/>
        <end position="186"/>
    </location>
</feature>
<feature type="region of interest" description="Disordered" evidence="1">
    <location>
        <begin position="14"/>
        <end position="43"/>
    </location>
</feature>
<accession>A0A2I0AT23</accession>
<dbReference type="AlphaFoldDB" id="A0A2I0AT23"/>